<dbReference type="PROSITE" id="PS50893">
    <property type="entry name" value="ABC_TRANSPORTER_2"/>
    <property type="match status" value="2"/>
</dbReference>
<name>H1LJ55_9LACO</name>
<dbReference type="PANTHER" id="PTHR42855">
    <property type="entry name" value="ABC TRANSPORTER ATP-BINDING SUBUNIT"/>
    <property type="match status" value="1"/>
</dbReference>
<dbReference type="GO" id="GO:0016887">
    <property type="term" value="F:ATP hydrolysis activity"/>
    <property type="evidence" value="ECO:0007669"/>
    <property type="project" value="InterPro"/>
</dbReference>
<feature type="domain" description="ABC transporter" evidence="3">
    <location>
        <begin position="65"/>
        <end position="317"/>
    </location>
</feature>
<feature type="domain" description="ABC transporter" evidence="3">
    <location>
        <begin position="382"/>
        <end position="583"/>
    </location>
</feature>
<dbReference type="PATRIC" id="fig|797516.3.peg.2378"/>
<dbReference type="CDD" id="cd03221">
    <property type="entry name" value="ABCF_EF-3"/>
    <property type="match status" value="2"/>
</dbReference>
<dbReference type="Gene3D" id="3.40.50.300">
    <property type="entry name" value="P-loop containing nucleotide triphosphate hydrolases"/>
    <property type="match status" value="2"/>
</dbReference>
<dbReference type="Pfam" id="PF00005">
    <property type="entry name" value="ABC_tran"/>
    <property type="match status" value="2"/>
</dbReference>
<dbReference type="Pfam" id="PF12848">
    <property type="entry name" value="ABC_tran_Xtn"/>
    <property type="match status" value="1"/>
</dbReference>
<dbReference type="PANTHER" id="PTHR42855:SF2">
    <property type="entry name" value="DRUG RESISTANCE ABC TRANSPORTER,ATP-BINDING PROTEIN"/>
    <property type="match status" value="1"/>
</dbReference>
<protein>
    <submittedName>
        <fullName evidence="4">ABC transporter, ATP-binding protein</fullName>
    </submittedName>
</protein>
<dbReference type="InterPro" id="IPR003593">
    <property type="entry name" value="AAA+_ATPase"/>
</dbReference>
<evidence type="ECO:0000313" key="5">
    <source>
        <dbReference type="Proteomes" id="UP000005025"/>
    </source>
</evidence>
<comment type="caution">
    <text evidence="4">The sequence shown here is derived from an EMBL/GenBank/DDBJ whole genome shotgun (WGS) entry which is preliminary data.</text>
</comment>
<keyword evidence="1" id="KW-0547">Nucleotide-binding</keyword>
<evidence type="ECO:0000259" key="3">
    <source>
        <dbReference type="PROSITE" id="PS50893"/>
    </source>
</evidence>
<dbReference type="Proteomes" id="UP000005025">
    <property type="component" value="Unassembled WGS sequence"/>
</dbReference>
<evidence type="ECO:0000256" key="1">
    <source>
        <dbReference type="ARBA" id="ARBA00022741"/>
    </source>
</evidence>
<evidence type="ECO:0000256" key="2">
    <source>
        <dbReference type="ARBA" id="ARBA00022840"/>
    </source>
</evidence>
<gene>
    <name evidence="4" type="ORF">HMPREF9104_02647</name>
</gene>
<dbReference type="InterPro" id="IPR003439">
    <property type="entry name" value="ABC_transporter-like_ATP-bd"/>
</dbReference>
<dbReference type="PROSITE" id="PS00211">
    <property type="entry name" value="ABC_TRANSPORTER_1"/>
    <property type="match status" value="1"/>
</dbReference>
<organism evidence="4 5">
    <name type="scientific">Lentilactobacillus kisonensis F0435</name>
    <dbReference type="NCBI Taxonomy" id="797516"/>
    <lineage>
        <taxon>Bacteria</taxon>
        <taxon>Bacillati</taxon>
        <taxon>Bacillota</taxon>
        <taxon>Bacilli</taxon>
        <taxon>Lactobacillales</taxon>
        <taxon>Lactobacillaceae</taxon>
        <taxon>Lentilactobacillus</taxon>
    </lineage>
</organism>
<dbReference type="InterPro" id="IPR051309">
    <property type="entry name" value="ABCF_ATPase"/>
</dbReference>
<dbReference type="HOGENOM" id="CLU_000604_36_0_9"/>
<keyword evidence="2 4" id="KW-0067">ATP-binding</keyword>
<evidence type="ECO:0000313" key="4">
    <source>
        <dbReference type="EMBL" id="EHO49181.1"/>
    </source>
</evidence>
<dbReference type="InterPro" id="IPR027417">
    <property type="entry name" value="P-loop_NTPase"/>
</dbReference>
<dbReference type="STRING" id="797516.HMPREF9104_02647"/>
<dbReference type="EMBL" id="AGRJ01000227">
    <property type="protein sequence ID" value="EHO49181.1"/>
    <property type="molecule type" value="Genomic_DNA"/>
</dbReference>
<dbReference type="InterPro" id="IPR032781">
    <property type="entry name" value="ABC_tran_Xtn"/>
</dbReference>
<dbReference type="InterPro" id="IPR017871">
    <property type="entry name" value="ABC_transporter-like_CS"/>
</dbReference>
<reference evidence="4 5" key="1">
    <citation type="submission" date="2011-09" db="EMBL/GenBank/DDBJ databases">
        <authorList>
            <person name="Weinstock G."/>
            <person name="Sodergren E."/>
            <person name="Clifton S."/>
            <person name="Fulton L."/>
            <person name="Fulton B."/>
            <person name="Courtney L."/>
            <person name="Fronick C."/>
            <person name="Harrison M."/>
            <person name="Strong C."/>
            <person name="Farmer C."/>
            <person name="Delahaunty K."/>
            <person name="Markovic C."/>
            <person name="Hall O."/>
            <person name="Minx P."/>
            <person name="Tomlinson C."/>
            <person name="Mitreva M."/>
            <person name="Hou S."/>
            <person name="Chen J."/>
            <person name="Wollam A."/>
            <person name="Pepin K.H."/>
            <person name="Johnson M."/>
            <person name="Bhonagiri V."/>
            <person name="Zhang X."/>
            <person name="Suruliraj S."/>
            <person name="Warren W."/>
            <person name="Chinwalla A."/>
            <person name="Mardis E.R."/>
            <person name="Wilson R.K."/>
        </authorList>
    </citation>
    <scope>NUCLEOTIDE SEQUENCE [LARGE SCALE GENOMIC DNA]</scope>
    <source>
        <strain evidence="4 5">F0435</strain>
    </source>
</reference>
<dbReference type="GO" id="GO:0005524">
    <property type="term" value="F:ATP binding"/>
    <property type="evidence" value="ECO:0007669"/>
    <property type="project" value="UniProtKB-KW"/>
</dbReference>
<dbReference type="SMART" id="SM00382">
    <property type="entry name" value="AAA"/>
    <property type="match status" value="2"/>
</dbReference>
<accession>H1LJ55</accession>
<sequence>MFRFLIALLRGYLVEWCSTKQKSAHKHPNPKSPKPGFSVEETYVPISNRFVPHTIKKGVNLLPLLSVSDLSMSFAEKDLYKDAEFTLEKGEHMGVVGQNGVGKSTLIKIITGSELPLSGNIKWQKNIKIGYLDQYADVEGDLTLDQFLRTAFADLYKKSEQLNKLYADYADNGNDKLMERAGQLQDELDSSNFYEIDTRIDQTITGLGLDNIGRDHLVGKMSGGQRSKIILAKMLLADPDVILLDEPTNYLDTAQIDWLIDYLNGFSGSALVVSHDYDFLEKITNCIINVAFGKITKYRGSFKQAMRQRAEREEFQQREYDKQQVEIDKAERFIRKNKAGSKATMAKSREKKLSHMDKIDPPSTNIKASFNFPYEETGSHEALTVDHLSVGYNKPLLKPVTFTISMGEKFGFAGFNGVGKSTLIKTILGQLTAKGGTAKFSPSSKIGYFSQELSWDNNRMTPMQIISDKFTKLNQKTIRTKLAKCGLDSANAMKPIGQLSGGEQTKVKLAMMEFTPSNFLIMDEPTNHLDEETKEALKRALDRFPGNLIIVSHEDSFYDGLVDKVLNVEKLSLKEQPVIREEP</sequence>
<dbReference type="SUPFAM" id="SSF52540">
    <property type="entry name" value="P-loop containing nucleoside triphosphate hydrolases"/>
    <property type="match status" value="2"/>
</dbReference>
<proteinExistence type="predicted"/>
<dbReference type="FunFam" id="3.40.50.300:FF:000011">
    <property type="entry name" value="Putative ABC transporter ATP-binding component"/>
    <property type="match status" value="1"/>
</dbReference>
<dbReference type="AlphaFoldDB" id="H1LJ55"/>